<keyword evidence="1" id="KW-0472">Membrane</keyword>
<organism evidence="2 3">
    <name type="scientific">Spartinivicinus marinus</name>
    <dbReference type="NCBI Taxonomy" id="2994442"/>
    <lineage>
        <taxon>Bacteria</taxon>
        <taxon>Pseudomonadati</taxon>
        <taxon>Pseudomonadota</taxon>
        <taxon>Gammaproteobacteria</taxon>
        <taxon>Oceanospirillales</taxon>
        <taxon>Zooshikellaceae</taxon>
        <taxon>Spartinivicinus</taxon>
    </lineage>
</organism>
<feature type="transmembrane region" description="Helical" evidence="1">
    <location>
        <begin position="12"/>
        <end position="37"/>
    </location>
</feature>
<protein>
    <submittedName>
        <fullName evidence="2">Uncharacterized protein</fullName>
    </submittedName>
</protein>
<gene>
    <name evidence="2" type="ORF">H0A36_25795</name>
</gene>
<comment type="caution">
    <text evidence="2">The sequence shown here is derived from an EMBL/GenBank/DDBJ whole genome shotgun (WGS) entry which is preliminary data.</text>
</comment>
<evidence type="ECO:0000256" key="1">
    <source>
        <dbReference type="SAM" id="Phobius"/>
    </source>
</evidence>
<dbReference type="AlphaFoldDB" id="A0A853I7Z4"/>
<keyword evidence="3" id="KW-1185">Reference proteome</keyword>
<accession>A0A853I7Z4</accession>
<evidence type="ECO:0000313" key="2">
    <source>
        <dbReference type="EMBL" id="NYZ69433.1"/>
    </source>
</evidence>
<sequence length="82" mass="9314">MDGVSTDLYQSLGIFTLSIKLAYLLIAISASLALLRIYDKRAKISFSEWLNNAIENQFFTAVALYFGMRFFAVCWLISTIFS</sequence>
<reference evidence="2 3" key="1">
    <citation type="submission" date="2020-07" db="EMBL/GenBank/DDBJ databases">
        <title>Endozoicomonas sp. nov., isolated from sediment.</title>
        <authorList>
            <person name="Gu T."/>
        </authorList>
    </citation>
    <scope>NUCLEOTIDE SEQUENCE [LARGE SCALE GENOMIC DNA]</scope>
    <source>
        <strain evidence="2 3">SM1973</strain>
    </source>
</reference>
<evidence type="ECO:0000313" key="3">
    <source>
        <dbReference type="Proteomes" id="UP000569732"/>
    </source>
</evidence>
<feature type="transmembrane region" description="Helical" evidence="1">
    <location>
        <begin position="58"/>
        <end position="81"/>
    </location>
</feature>
<dbReference type="Proteomes" id="UP000569732">
    <property type="component" value="Unassembled WGS sequence"/>
</dbReference>
<proteinExistence type="predicted"/>
<dbReference type="RefSeq" id="WP_180571423.1">
    <property type="nucleotide sequence ID" value="NZ_JACCKB010000085.1"/>
</dbReference>
<name>A0A853I7Z4_9GAMM</name>
<keyword evidence="1" id="KW-1133">Transmembrane helix</keyword>
<keyword evidence="1" id="KW-0812">Transmembrane</keyword>
<dbReference type="EMBL" id="JACCKB010000085">
    <property type="protein sequence ID" value="NYZ69433.1"/>
    <property type="molecule type" value="Genomic_DNA"/>
</dbReference>